<keyword evidence="2" id="KW-1185">Reference proteome</keyword>
<dbReference type="AlphaFoldDB" id="A0A6G1ERY6"/>
<evidence type="ECO:0000313" key="1">
    <source>
        <dbReference type="EMBL" id="KAF0927369.1"/>
    </source>
</evidence>
<sequence length="61" mass="6621">MLLERTLSRVGCAESCTILNLLGCSQRLECPINAGNTGGVAKNRYNSRQSVDLVLFMSTKS</sequence>
<name>A0A6G1ERY6_9ORYZ</name>
<evidence type="ECO:0000313" key="2">
    <source>
        <dbReference type="Proteomes" id="UP000479710"/>
    </source>
</evidence>
<comment type="caution">
    <text evidence="1">The sequence shown here is derived from an EMBL/GenBank/DDBJ whole genome shotgun (WGS) entry which is preliminary data.</text>
</comment>
<dbReference type="EMBL" id="SPHZ02000003">
    <property type="protein sequence ID" value="KAF0927369.1"/>
    <property type="molecule type" value="Genomic_DNA"/>
</dbReference>
<organism evidence="1 2">
    <name type="scientific">Oryza meyeriana var. granulata</name>
    <dbReference type="NCBI Taxonomy" id="110450"/>
    <lineage>
        <taxon>Eukaryota</taxon>
        <taxon>Viridiplantae</taxon>
        <taxon>Streptophyta</taxon>
        <taxon>Embryophyta</taxon>
        <taxon>Tracheophyta</taxon>
        <taxon>Spermatophyta</taxon>
        <taxon>Magnoliopsida</taxon>
        <taxon>Liliopsida</taxon>
        <taxon>Poales</taxon>
        <taxon>Poaceae</taxon>
        <taxon>BOP clade</taxon>
        <taxon>Oryzoideae</taxon>
        <taxon>Oryzeae</taxon>
        <taxon>Oryzinae</taxon>
        <taxon>Oryza</taxon>
        <taxon>Oryza meyeriana</taxon>
    </lineage>
</organism>
<dbReference type="Proteomes" id="UP000479710">
    <property type="component" value="Unassembled WGS sequence"/>
</dbReference>
<reference evidence="1 2" key="1">
    <citation type="submission" date="2019-11" db="EMBL/GenBank/DDBJ databases">
        <title>Whole genome sequence of Oryza granulata.</title>
        <authorList>
            <person name="Li W."/>
        </authorList>
    </citation>
    <scope>NUCLEOTIDE SEQUENCE [LARGE SCALE GENOMIC DNA]</scope>
    <source>
        <strain evidence="2">cv. Menghai</strain>
        <tissue evidence="1">Leaf</tissue>
    </source>
</reference>
<accession>A0A6G1ERY6</accession>
<gene>
    <name evidence="1" type="ORF">E2562_032308</name>
</gene>
<proteinExistence type="predicted"/>
<protein>
    <submittedName>
        <fullName evidence="1">Uncharacterized protein</fullName>
    </submittedName>
</protein>